<comment type="caution">
    <text evidence="1">The sequence shown here is derived from an EMBL/GenBank/DDBJ whole genome shotgun (WGS) entry which is preliminary data.</text>
</comment>
<keyword evidence="2" id="KW-1185">Reference proteome</keyword>
<evidence type="ECO:0000313" key="1">
    <source>
        <dbReference type="EMBL" id="GAA4750074.1"/>
    </source>
</evidence>
<sequence length="202" mass="21836">MTVSMRHEQVSTALTAPNASVRLRAALAAGTEPAARYPALLVQRCAIERDFFVRDMLTWALVRQDVEATLPLLLREVRGRGSEAKSQALHTMSKIGDPRGWSAITPELLDSPDDDLAASAWRAAVVLVPDDLRESLAWSLAARLGRDDRPLRRSLSRALAALGQAAESPLRAAASSDNEAVRVHAAATQRLLDDPDAGLDEV</sequence>
<dbReference type="SUPFAM" id="SSF48371">
    <property type="entry name" value="ARM repeat"/>
    <property type="match status" value="1"/>
</dbReference>
<evidence type="ECO:0000313" key="2">
    <source>
        <dbReference type="Proteomes" id="UP001500822"/>
    </source>
</evidence>
<protein>
    <submittedName>
        <fullName evidence="1">HEAT repeat domain-containing protein</fullName>
    </submittedName>
</protein>
<reference evidence="2" key="1">
    <citation type="journal article" date="2019" name="Int. J. Syst. Evol. Microbiol.">
        <title>The Global Catalogue of Microorganisms (GCM) 10K type strain sequencing project: providing services to taxonomists for standard genome sequencing and annotation.</title>
        <authorList>
            <consortium name="The Broad Institute Genomics Platform"/>
            <consortium name="The Broad Institute Genome Sequencing Center for Infectious Disease"/>
            <person name="Wu L."/>
            <person name="Ma J."/>
        </authorList>
    </citation>
    <scope>NUCLEOTIDE SEQUENCE [LARGE SCALE GENOMIC DNA]</scope>
    <source>
        <strain evidence="2">JCM 18077</strain>
    </source>
</reference>
<dbReference type="Gene3D" id="1.25.10.10">
    <property type="entry name" value="Leucine-rich Repeat Variant"/>
    <property type="match status" value="1"/>
</dbReference>
<name>A0ABP8Z9E9_9ACTN</name>
<dbReference type="EMBL" id="BAABIE010000008">
    <property type="protein sequence ID" value="GAA4750074.1"/>
    <property type="molecule type" value="Genomic_DNA"/>
</dbReference>
<accession>A0ABP8Z9E9</accession>
<gene>
    <name evidence="1" type="ORF">GCM10023217_20600</name>
</gene>
<proteinExistence type="predicted"/>
<dbReference type="Proteomes" id="UP001500822">
    <property type="component" value="Unassembled WGS sequence"/>
</dbReference>
<dbReference type="InterPro" id="IPR011989">
    <property type="entry name" value="ARM-like"/>
</dbReference>
<dbReference type="RefSeq" id="WP_345313440.1">
    <property type="nucleotide sequence ID" value="NZ_BAABIE010000008.1"/>
</dbReference>
<organism evidence="1 2">
    <name type="scientific">Gordonia alkaliphila</name>
    <dbReference type="NCBI Taxonomy" id="1053547"/>
    <lineage>
        <taxon>Bacteria</taxon>
        <taxon>Bacillati</taxon>
        <taxon>Actinomycetota</taxon>
        <taxon>Actinomycetes</taxon>
        <taxon>Mycobacteriales</taxon>
        <taxon>Gordoniaceae</taxon>
        <taxon>Gordonia</taxon>
    </lineage>
</organism>
<dbReference type="InterPro" id="IPR016024">
    <property type="entry name" value="ARM-type_fold"/>
</dbReference>